<evidence type="ECO:0000313" key="2">
    <source>
        <dbReference type="EMBL" id="MBP2418693.1"/>
    </source>
</evidence>
<dbReference type="InterPro" id="IPR050471">
    <property type="entry name" value="AB_hydrolase"/>
</dbReference>
<accession>A0ABS4ZEN7</accession>
<feature type="domain" description="AB hydrolase-1" evidence="1">
    <location>
        <begin position="28"/>
        <end position="276"/>
    </location>
</feature>
<dbReference type="PANTHER" id="PTHR43433">
    <property type="entry name" value="HYDROLASE, ALPHA/BETA FOLD FAMILY PROTEIN"/>
    <property type="match status" value="1"/>
</dbReference>
<dbReference type="Gene3D" id="3.40.50.1820">
    <property type="entry name" value="alpha/beta hydrolase"/>
    <property type="match status" value="1"/>
</dbReference>
<dbReference type="SUPFAM" id="SSF53474">
    <property type="entry name" value="alpha/beta-Hydrolases"/>
    <property type="match status" value="1"/>
</dbReference>
<reference evidence="2 3" key="1">
    <citation type="submission" date="2021-03" db="EMBL/GenBank/DDBJ databases">
        <title>Sequencing the genomes of 1000 actinobacteria strains.</title>
        <authorList>
            <person name="Klenk H.-P."/>
        </authorList>
    </citation>
    <scope>NUCLEOTIDE SEQUENCE [LARGE SCALE GENOMIC DNA]</scope>
    <source>
        <strain evidence="2 3">DSM 12936</strain>
    </source>
</reference>
<organism evidence="2 3">
    <name type="scientific">Microlunatus capsulatus</name>
    <dbReference type="NCBI Taxonomy" id="99117"/>
    <lineage>
        <taxon>Bacteria</taxon>
        <taxon>Bacillati</taxon>
        <taxon>Actinomycetota</taxon>
        <taxon>Actinomycetes</taxon>
        <taxon>Propionibacteriales</taxon>
        <taxon>Propionibacteriaceae</taxon>
        <taxon>Microlunatus</taxon>
    </lineage>
</organism>
<proteinExistence type="predicted"/>
<dbReference type="RefSeq" id="WP_307804352.1">
    <property type="nucleotide sequence ID" value="NZ_BAAAMH010000001.1"/>
</dbReference>
<evidence type="ECO:0000313" key="3">
    <source>
        <dbReference type="Proteomes" id="UP000758168"/>
    </source>
</evidence>
<protein>
    <submittedName>
        <fullName evidence="2">Pimeloyl-ACP methyl ester carboxylesterase</fullName>
    </submittedName>
</protein>
<keyword evidence="3" id="KW-1185">Reference proteome</keyword>
<evidence type="ECO:0000259" key="1">
    <source>
        <dbReference type="Pfam" id="PF00561"/>
    </source>
</evidence>
<sequence>MSESGEVPAGTADGIRIVYETFGDPADPPVLLVMGLGAQLLAWREGFCAALVERGLFVVRYDNRDIGLSTHLDGAPRPDFGALLAGDPSSASYTLSDMADDAVRLLDHLGLAAAHVVGASLGGMIAQTLTVDHPERVLSLTSIMSTTGDRSVGRATEAATATLLAPPVSSREEALERSVVSARVLGSPGYPADPDEVRRRAGEGWDRDHDPAGVGRQLAAIYASGDRTARLADVAVPTLVLHGADDPLIDVSGGRATAAAVPGAELVVLDGMGHDLPEALWPQVVDAVDALVRRAGSAAAG</sequence>
<dbReference type="EMBL" id="JAGIOB010000001">
    <property type="protein sequence ID" value="MBP2418693.1"/>
    <property type="molecule type" value="Genomic_DNA"/>
</dbReference>
<dbReference type="PRINTS" id="PR00111">
    <property type="entry name" value="ABHYDROLASE"/>
</dbReference>
<dbReference type="Proteomes" id="UP000758168">
    <property type="component" value="Unassembled WGS sequence"/>
</dbReference>
<gene>
    <name evidence="2" type="ORF">JOF54_003615</name>
</gene>
<dbReference type="InterPro" id="IPR000073">
    <property type="entry name" value="AB_hydrolase_1"/>
</dbReference>
<name>A0ABS4ZEN7_9ACTN</name>
<comment type="caution">
    <text evidence="2">The sequence shown here is derived from an EMBL/GenBank/DDBJ whole genome shotgun (WGS) entry which is preliminary data.</text>
</comment>
<dbReference type="PANTHER" id="PTHR43433:SF5">
    <property type="entry name" value="AB HYDROLASE-1 DOMAIN-CONTAINING PROTEIN"/>
    <property type="match status" value="1"/>
</dbReference>
<dbReference type="InterPro" id="IPR029058">
    <property type="entry name" value="AB_hydrolase_fold"/>
</dbReference>
<dbReference type="Pfam" id="PF00561">
    <property type="entry name" value="Abhydrolase_1"/>
    <property type="match status" value="1"/>
</dbReference>